<feature type="transmembrane region" description="Helical" evidence="12">
    <location>
        <begin position="190"/>
        <end position="211"/>
    </location>
</feature>
<keyword evidence="14" id="KW-0969">Cilium</keyword>
<keyword evidence="6 12" id="KW-0812">Transmembrane</keyword>
<dbReference type="GO" id="GO:0044780">
    <property type="term" value="P:bacterial-type flagellum assembly"/>
    <property type="evidence" value="ECO:0007669"/>
    <property type="project" value="InterPro"/>
</dbReference>
<dbReference type="PANTHER" id="PTHR30531">
    <property type="entry name" value="FLAGELLAR BIOSYNTHETIC PROTEIN FLHB"/>
    <property type="match status" value="1"/>
</dbReference>
<dbReference type="Gene3D" id="3.40.1690.10">
    <property type="entry name" value="secretion proteins EscU"/>
    <property type="match status" value="1"/>
</dbReference>
<evidence type="ECO:0000256" key="3">
    <source>
        <dbReference type="ARBA" id="ARBA00021622"/>
    </source>
</evidence>
<evidence type="ECO:0000256" key="2">
    <source>
        <dbReference type="ARBA" id="ARBA00010690"/>
    </source>
</evidence>
<keyword evidence="14" id="KW-0966">Cell projection</keyword>
<dbReference type="Pfam" id="PF01312">
    <property type="entry name" value="Bac_export_2"/>
    <property type="match status" value="1"/>
</dbReference>
<sequence length="362" mass="40672">MLTLDLQRFAQEKTEKATPKRRQDARKKGQVARSADVPSSLIFLLVFLFLFAAGGAIAGDIVRLFRLPFDEGWVLLEVTPDTVQEIYGEVLSHSAFAVLSVMAASLAAGVLGNYVQIGALFTTEPLKVKVERLNPVQGAKRIFSKRALVEFLKSLLKFVIVAAVVILVLQHNFEDMFKLSRVPVGGTAAAIGKMLVQLGLFVALTLVLLSIPDYMYQRYDHEKNIRMSKQDIKDELKKTEGPPEIKNKMKQKQRQMAMQRMMQEVPKADVIITNPTHYAVALKYEAQEMDAPQVVAKGTDLLAKRMRELAEAHEVPVMENKPLARTLYERLDIGETVPPDLFQAVAEVLAYVYRMRGTRRKS</sequence>
<evidence type="ECO:0000256" key="10">
    <source>
        <dbReference type="ARBA" id="ARBA00023136"/>
    </source>
</evidence>
<dbReference type="Proteomes" id="UP000188603">
    <property type="component" value="Chromosome"/>
</dbReference>
<keyword evidence="7 12" id="KW-1005">Bacterial flagellum biogenesis</keyword>
<evidence type="ECO:0000256" key="5">
    <source>
        <dbReference type="ARBA" id="ARBA00022475"/>
    </source>
</evidence>
<protein>
    <recommendedName>
        <fullName evidence="3 12">Flagellar biosynthetic protein FlhB</fullName>
    </recommendedName>
</protein>
<evidence type="ECO:0000256" key="1">
    <source>
        <dbReference type="ARBA" id="ARBA00004651"/>
    </source>
</evidence>
<comment type="subcellular location">
    <subcellularLocation>
        <location evidence="1">Cell membrane</location>
        <topology evidence="1">Multi-pass membrane protein</topology>
    </subcellularLocation>
</comment>
<keyword evidence="8 12" id="KW-0653">Protein transport</keyword>
<feature type="region of interest" description="Disordered" evidence="13">
    <location>
        <begin position="12"/>
        <end position="31"/>
    </location>
</feature>
<comment type="caution">
    <text evidence="12">Lacks conserved residue(s) required for the propagation of feature annotation.</text>
</comment>
<evidence type="ECO:0000256" key="6">
    <source>
        <dbReference type="ARBA" id="ARBA00022692"/>
    </source>
</evidence>
<feature type="compositionally biased region" description="Basic and acidic residues" evidence="13">
    <location>
        <begin position="12"/>
        <end position="22"/>
    </location>
</feature>
<evidence type="ECO:0000256" key="13">
    <source>
        <dbReference type="SAM" id="MobiDB-lite"/>
    </source>
</evidence>
<dbReference type="InterPro" id="IPR006135">
    <property type="entry name" value="T3SS_substrate_exporter"/>
</dbReference>
<dbReference type="PRINTS" id="PR00950">
    <property type="entry name" value="TYPE3IMSPROT"/>
</dbReference>
<keyword evidence="15" id="KW-1185">Reference proteome</keyword>
<keyword evidence="11 12" id="KW-1006">Bacterial flagellum protein export</keyword>
<name>A0A1U9KA34_9BACL</name>
<feature type="transmembrane region" description="Helical" evidence="12">
    <location>
        <begin position="151"/>
        <end position="170"/>
    </location>
</feature>
<dbReference type="PANTHER" id="PTHR30531:SF12">
    <property type="entry name" value="FLAGELLAR BIOSYNTHETIC PROTEIN FLHB"/>
    <property type="match status" value="1"/>
</dbReference>
<keyword evidence="14" id="KW-0282">Flagellum</keyword>
<accession>A0A1U9KA34</accession>
<evidence type="ECO:0000313" key="14">
    <source>
        <dbReference type="EMBL" id="AQS56876.1"/>
    </source>
</evidence>
<keyword evidence="9 12" id="KW-1133">Transmembrane helix</keyword>
<dbReference type="FunFam" id="3.40.1690.10:FF:000001">
    <property type="entry name" value="Flagellar biosynthetic protein FlhB"/>
    <property type="match status" value="1"/>
</dbReference>
<dbReference type="InterPro" id="IPR029025">
    <property type="entry name" value="T3SS_substrate_exporter_C"/>
</dbReference>
<dbReference type="SUPFAM" id="SSF160544">
    <property type="entry name" value="EscU C-terminal domain-like"/>
    <property type="match status" value="1"/>
</dbReference>
<evidence type="ECO:0000256" key="8">
    <source>
        <dbReference type="ARBA" id="ARBA00022927"/>
    </source>
</evidence>
<comment type="function">
    <text evidence="12">Required for formation of the rod structure in the basal body of the flagellar apparatus. Together with FliI and FliH, may constitute the export apparatus of flagellin.</text>
</comment>
<evidence type="ECO:0000313" key="15">
    <source>
        <dbReference type="Proteomes" id="UP000188603"/>
    </source>
</evidence>
<dbReference type="Gene3D" id="6.10.250.2080">
    <property type="match status" value="1"/>
</dbReference>
<gene>
    <name evidence="12" type="primary">flhB</name>
    <name evidence="14" type="ORF">B0W44_15090</name>
</gene>
<comment type="similarity">
    <text evidence="2 12">Belongs to the type III secretion exporter family.</text>
</comment>
<keyword evidence="10 12" id="KW-0472">Membrane</keyword>
<evidence type="ECO:0000256" key="9">
    <source>
        <dbReference type="ARBA" id="ARBA00022989"/>
    </source>
</evidence>
<evidence type="ECO:0000256" key="4">
    <source>
        <dbReference type="ARBA" id="ARBA00022448"/>
    </source>
</evidence>
<dbReference type="GO" id="GO:0005886">
    <property type="term" value="C:plasma membrane"/>
    <property type="evidence" value="ECO:0007669"/>
    <property type="project" value="UniProtKB-SubCell"/>
</dbReference>
<evidence type="ECO:0000256" key="7">
    <source>
        <dbReference type="ARBA" id="ARBA00022795"/>
    </source>
</evidence>
<organism evidence="14 15">
    <name type="scientific">Novibacillus thermophilus</name>
    <dbReference type="NCBI Taxonomy" id="1471761"/>
    <lineage>
        <taxon>Bacteria</taxon>
        <taxon>Bacillati</taxon>
        <taxon>Bacillota</taxon>
        <taxon>Bacilli</taxon>
        <taxon>Bacillales</taxon>
        <taxon>Thermoactinomycetaceae</taxon>
        <taxon>Novibacillus</taxon>
    </lineage>
</organism>
<dbReference type="OrthoDB" id="9807950at2"/>
<dbReference type="KEGG" id="ntr:B0W44_15090"/>
<dbReference type="RefSeq" id="WP_077720745.1">
    <property type="nucleotide sequence ID" value="NZ_CP019699.1"/>
</dbReference>
<keyword evidence="5 12" id="KW-1003">Cell membrane</keyword>
<dbReference type="EMBL" id="CP019699">
    <property type="protein sequence ID" value="AQS56876.1"/>
    <property type="molecule type" value="Genomic_DNA"/>
</dbReference>
<keyword evidence="4 12" id="KW-0813">Transport</keyword>
<dbReference type="AlphaFoldDB" id="A0A1U9KA34"/>
<evidence type="ECO:0000256" key="11">
    <source>
        <dbReference type="ARBA" id="ARBA00023225"/>
    </source>
</evidence>
<evidence type="ECO:0000256" key="12">
    <source>
        <dbReference type="RuleBase" id="RU364091"/>
    </source>
</evidence>
<reference evidence="14 15" key="1">
    <citation type="journal article" date="2015" name="Int. J. Syst. Evol. Microbiol.">
        <title>Novibacillus thermophilus gen. nov., sp. nov., a Gram-staining-negative and moderately thermophilic member of the family Thermoactinomycetaceae.</title>
        <authorList>
            <person name="Yang G."/>
            <person name="Chen J."/>
            <person name="Zhou S."/>
        </authorList>
    </citation>
    <scope>NUCLEOTIDE SEQUENCE [LARGE SCALE GENOMIC DNA]</scope>
    <source>
        <strain evidence="14 15">SG-1</strain>
    </source>
</reference>
<proteinExistence type="inferred from homology"/>
<dbReference type="NCBIfam" id="TIGR00328">
    <property type="entry name" value="flhB"/>
    <property type="match status" value="1"/>
</dbReference>
<dbReference type="STRING" id="1471761.B0W44_15090"/>
<feature type="transmembrane region" description="Helical" evidence="12">
    <location>
        <begin position="41"/>
        <end position="62"/>
    </location>
</feature>
<dbReference type="InterPro" id="IPR006136">
    <property type="entry name" value="FlhB"/>
</dbReference>
<dbReference type="GO" id="GO:0009306">
    <property type="term" value="P:protein secretion"/>
    <property type="evidence" value="ECO:0007669"/>
    <property type="project" value="InterPro"/>
</dbReference>